<accession>M2P8B4</accession>
<dbReference type="STRING" id="914234.M2P8B4"/>
<dbReference type="Proteomes" id="UP000016930">
    <property type="component" value="Unassembled WGS sequence"/>
</dbReference>
<organism evidence="1 2">
    <name type="scientific">Ceriporiopsis subvermispora (strain B)</name>
    <name type="common">White-rot fungus</name>
    <name type="synonym">Gelatoporia subvermispora</name>
    <dbReference type="NCBI Taxonomy" id="914234"/>
    <lineage>
        <taxon>Eukaryota</taxon>
        <taxon>Fungi</taxon>
        <taxon>Dikarya</taxon>
        <taxon>Basidiomycota</taxon>
        <taxon>Agaricomycotina</taxon>
        <taxon>Agaricomycetes</taxon>
        <taxon>Polyporales</taxon>
        <taxon>Gelatoporiaceae</taxon>
        <taxon>Gelatoporia</taxon>
    </lineage>
</organism>
<gene>
    <name evidence="1" type="ORF">CERSUDRAFT_69258</name>
</gene>
<dbReference type="OrthoDB" id="3199698at2759"/>
<reference evidence="1 2" key="1">
    <citation type="journal article" date="2012" name="Proc. Natl. Acad. Sci. U.S.A.">
        <title>Comparative genomics of Ceriporiopsis subvermispora and Phanerochaete chrysosporium provide insight into selective ligninolysis.</title>
        <authorList>
            <person name="Fernandez-Fueyo E."/>
            <person name="Ruiz-Duenas F.J."/>
            <person name="Ferreira P."/>
            <person name="Floudas D."/>
            <person name="Hibbett D.S."/>
            <person name="Canessa P."/>
            <person name="Larrondo L.F."/>
            <person name="James T.Y."/>
            <person name="Seelenfreund D."/>
            <person name="Lobos S."/>
            <person name="Polanco R."/>
            <person name="Tello M."/>
            <person name="Honda Y."/>
            <person name="Watanabe T."/>
            <person name="Watanabe T."/>
            <person name="Ryu J.S."/>
            <person name="Kubicek C.P."/>
            <person name="Schmoll M."/>
            <person name="Gaskell J."/>
            <person name="Hammel K.E."/>
            <person name="St John F.J."/>
            <person name="Vanden Wymelenberg A."/>
            <person name="Sabat G."/>
            <person name="Splinter BonDurant S."/>
            <person name="Syed K."/>
            <person name="Yadav J.S."/>
            <person name="Doddapaneni H."/>
            <person name="Subramanian V."/>
            <person name="Lavin J.L."/>
            <person name="Oguiza J.A."/>
            <person name="Perez G."/>
            <person name="Pisabarro A.G."/>
            <person name="Ramirez L."/>
            <person name="Santoyo F."/>
            <person name="Master E."/>
            <person name="Coutinho P.M."/>
            <person name="Henrissat B."/>
            <person name="Lombard V."/>
            <person name="Magnuson J.K."/>
            <person name="Kuees U."/>
            <person name="Hori C."/>
            <person name="Igarashi K."/>
            <person name="Samejima M."/>
            <person name="Held B.W."/>
            <person name="Barry K.W."/>
            <person name="LaButti K.M."/>
            <person name="Lapidus A."/>
            <person name="Lindquist E.A."/>
            <person name="Lucas S.M."/>
            <person name="Riley R."/>
            <person name="Salamov A.A."/>
            <person name="Hoffmeister D."/>
            <person name="Schwenk D."/>
            <person name="Hadar Y."/>
            <person name="Yarden O."/>
            <person name="de Vries R.P."/>
            <person name="Wiebenga A."/>
            <person name="Stenlid J."/>
            <person name="Eastwood D."/>
            <person name="Grigoriev I.V."/>
            <person name="Berka R.M."/>
            <person name="Blanchette R.A."/>
            <person name="Kersten P."/>
            <person name="Martinez A.T."/>
            <person name="Vicuna R."/>
            <person name="Cullen D."/>
        </authorList>
    </citation>
    <scope>NUCLEOTIDE SEQUENCE [LARGE SCALE GENOMIC DNA]</scope>
    <source>
        <strain evidence="1 2">B</strain>
    </source>
</reference>
<evidence type="ECO:0000313" key="2">
    <source>
        <dbReference type="Proteomes" id="UP000016930"/>
    </source>
</evidence>
<dbReference type="Pfam" id="PF18759">
    <property type="entry name" value="Plavaka"/>
    <property type="match status" value="1"/>
</dbReference>
<evidence type="ECO:0000313" key="1">
    <source>
        <dbReference type="EMBL" id="EMD31614.1"/>
    </source>
</evidence>
<sequence length="791" mass="90876">MRKKHPKLNARPCDATGAFVARDASPPPPSPCEMNDYSPFKDHIQFETADFLYTRNQMSAGHIDFLSLLWAASLAKHNDSPPFGGHRPLYQTIDMIPLGDVPWESVTLNYKDKETLPDDVPSWQKANYDVWYRNSHLIVQIMLANPDFKDEFDYTPIREFLPDKDGGGLYRKDFMSGDWAWKQADKIAEDPATHGSMFVPIILGSDKTTVSVATGQNEYYPLYVSIGNVHNNVRRAHRNALVLIGFLAIPKTDKQFSNDPLFRKFRRQLVHSSLAAILELLKPGMTKPEVVRCPDGHFRHVIYGLGPYIADYPEQALLACVWRISRKEKHTEKVVQNLTVGDAWMEYGIVADIVPFTNDFPQADIHDLLSPDLLHQLIKGTFKDHLITWVEEYLVMVHGQTKANGILADIDRRIAAAPAFSNLRRFPEGRGFKQWTGNDSKALMKCTLEALDNALGRFHQYRKIFQTTGHSLKHYVRHIKLFSVPNGLCSSITESKHIKAVKEPWRRSKRYHALGQMLLINQRLDKLATFRVELKERGMLEGSDPPEEATKVEGSRTAGYVWLARTHQRHYPRDVNALAKQLRELQLIQSIRHFLYTQIDLDGVQDSATVPIDDCPRFNEKVFIYHSTAATFYAPSDPCGIGGMHCEYIRATPSWYGGGERFNCVFVEEQHSDGPPTLRDGMAVARVKCFLSFRYRSVFYPCVLVHWFKIIGNAPDPEIGMWQVKKDYNHHTRKARISTIPLDRIIRATHLMPKFMSTPVPIDHQPHKTFQRYDRFYVNRYIDHHSFETIF</sequence>
<proteinExistence type="predicted"/>
<dbReference type="HOGENOM" id="CLU_006344_1_0_1"/>
<dbReference type="InterPro" id="IPR041078">
    <property type="entry name" value="Plavaka"/>
</dbReference>
<dbReference type="AlphaFoldDB" id="M2P8B4"/>
<keyword evidence="2" id="KW-1185">Reference proteome</keyword>
<protein>
    <submittedName>
        <fullName evidence="1">Uncharacterized protein</fullName>
    </submittedName>
</protein>
<dbReference type="EMBL" id="KB445817">
    <property type="protein sequence ID" value="EMD31614.1"/>
    <property type="molecule type" value="Genomic_DNA"/>
</dbReference>
<name>M2P8B4_CERS8</name>